<dbReference type="PANTHER" id="PTHR14969">
    <property type="entry name" value="SPHINGOSINE-1-PHOSPHATE PHOSPHOHYDROLASE"/>
    <property type="match status" value="1"/>
</dbReference>
<reference evidence="9 10" key="1">
    <citation type="submission" date="2019-10" db="EMBL/GenBank/DDBJ databases">
        <title>Streptomyces smaragdinus sp. nov. and Streptomyces fabii sp. nov., isolated from the gut of fungus growing-termite Macrotermes natalensis.</title>
        <authorList>
            <person name="Schwitalla J."/>
            <person name="Benndorf R."/>
            <person name="Martin K."/>
            <person name="De Beer W."/>
            <person name="Kaster A.-K."/>
            <person name="Vollmers J."/>
            <person name="Poulsen M."/>
            <person name="Beemelmanns C."/>
        </authorList>
    </citation>
    <scope>NUCLEOTIDE SEQUENCE [LARGE SCALE GENOMIC DNA]</scope>
    <source>
        <strain evidence="9 10">RB5</strain>
    </source>
</reference>
<dbReference type="SUPFAM" id="SSF48317">
    <property type="entry name" value="Acid phosphatase/Vanadium-dependent haloperoxidase"/>
    <property type="match status" value="1"/>
</dbReference>
<evidence type="ECO:0000313" key="10">
    <source>
        <dbReference type="Proteomes" id="UP000466345"/>
    </source>
</evidence>
<dbReference type="SUPFAM" id="SSF111331">
    <property type="entry name" value="NAD kinase/diacylglycerol kinase-like"/>
    <property type="match status" value="1"/>
</dbReference>
<dbReference type="Gene3D" id="1.20.144.10">
    <property type="entry name" value="Phosphatidic acid phosphatase type 2/haloperoxidase"/>
    <property type="match status" value="1"/>
</dbReference>
<dbReference type="CDD" id="cd01610">
    <property type="entry name" value="PAP2_like"/>
    <property type="match status" value="1"/>
</dbReference>
<keyword evidence="10" id="KW-1185">Reference proteome</keyword>
<evidence type="ECO:0000256" key="6">
    <source>
        <dbReference type="ARBA" id="ARBA00023136"/>
    </source>
</evidence>
<dbReference type="OrthoDB" id="5242960at2"/>
<dbReference type="GO" id="GO:0016301">
    <property type="term" value="F:kinase activity"/>
    <property type="evidence" value="ECO:0007669"/>
    <property type="project" value="InterPro"/>
</dbReference>
<comment type="subcellular location">
    <subcellularLocation>
        <location evidence="1">Cell membrane</location>
        <topology evidence="1">Multi-pass membrane protein</topology>
    </subcellularLocation>
</comment>
<comment type="caution">
    <text evidence="9">The sequence shown here is derived from an EMBL/GenBank/DDBJ whole genome shotgun (WGS) entry which is preliminary data.</text>
</comment>
<feature type="domain" description="DAGKc" evidence="8">
    <location>
        <begin position="227"/>
        <end position="356"/>
    </location>
</feature>
<dbReference type="InterPro" id="IPR017438">
    <property type="entry name" value="ATP-NAD_kinase_N"/>
</dbReference>
<dbReference type="SMART" id="SM00014">
    <property type="entry name" value="acidPPc"/>
    <property type="match status" value="1"/>
</dbReference>
<dbReference type="RefSeq" id="WP_153455643.1">
    <property type="nucleotide sequence ID" value="NZ_WEGJ01000024.1"/>
</dbReference>
<dbReference type="AlphaFoldDB" id="A0A7K0CMM1"/>
<dbReference type="Gene3D" id="2.60.200.40">
    <property type="match status" value="1"/>
</dbReference>
<evidence type="ECO:0000256" key="1">
    <source>
        <dbReference type="ARBA" id="ARBA00004651"/>
    </source>
</evidence>
<keyword evidence="2" id="KW-1003">Cell membrane</keyword>
<accession>A0A7K0CMM1</accession>
<dbReference type="InterPro" id="IPR016064">
    <property type="entry name" value="NAD/diacylglycerol_kinase_sf"/>
</dbReference>
<dbReference type="InterPro" id="IPR036938">
    <property type="entry name" value="PAP2/HPO_sf"/>
</dbReference>
<organism evidence="9 10">
    <name type="scientific">Streptomyces smaragdinus</name>
    <dbReference type="NCBI Taxonomy" id="2585196"/>
    <lineage>
        <taxon>Bacteria</taxon>
        <taxon>Bacillati</taxon>
        <taxon>Actinomycetota</taxon>
        <taxon>Actinomycetes</taxon>
        <taxon>Kitasatosporales</taxon>
        <taxon>Streptomycetaceae</taxon>
        <taxon>Streptomyces</taxon>
    </lineage>
</organism>
<evidence type="ECO:0000313" key="9">
    <source>
        <dbReference type="EMBL" id="MQY14727.1"/>
    </source>
</evidence>
<protein>
    <recommendedName>
        <fullName evidence="8">DAGKc domain-containing protein</fullName>
    </recommendedName>
</protein>
<gene>
    <name evidence="9" type="ORF">SRB5_49030</name>
</gene>
<dbReference type="PROSITE" id="PS50146">
    <property type="entry name" value="DAGK"/>
    <property type="match status" value="1"/>
</dbReference>
<dbReference type="GO" id="GO:0005886">
    <property type="term" value="C:plasma membrane"/>
    <property type="evidence" value="ECO:0007669"/>
    <property type="project" value="UniProtKB-SubCell"/>
</dbReference>
<keyword evidence="3" id="KW-0812">Transmembrane</keyword>
<dbReference type="GO" id="GO:0016787">
    <property type="term" value="F:hydrolase activity"/>
    <property type="evidence" value="ECO:0007669"/>
    <property type="project" value="UniProtKB-KW"/>
</dbReference>
<evidence type="ECO:0000256" key="7">
    <source>
        <dbReference type="SAM" id="MobiDB-lite"/>
    </source>
</evidence>
<name>A0A7K0CMM1_9ACTN</name>
<feature type="region of interest" description="Disordered" evidence="7">
    <location>
        <begin position="1"/>
        <end position="31"/>
    </location>
</feature>
<evidence type="ECO:0000256" key="3">
    <source>
        <dbReference type="ARBA" id="ARBA00022692"/>
    </source>
</evidence>
<dbReference type="PANTHER" id="PTHR14969:SF62">
    <property type="entry name" value="DECAPRENYLPHOSPHORYL-5-PHOSPHORIBOSE PHOSPHATASE RV3807C-RELATED"/>
    <property type="match status" value="1"/>
</dbReference>
<dbReference type="SMART" id="SM00046">
    <property type="entry name" value="DAGKc"/>
    <property type="match status" value="1"/>
</dbReference>
<dbReference type="Pfam" id="PF00781">
    <property type="entry name" value="DAGK_cat"/>
    <property type="match status" value="1"/>
</dbReference>
<dbReference type="EMBL" id="WEGJ01000024">
    <property type="protein sequence ID" value="MQY14727.1"/>
    <property type="molecule type" value="Genomic_DNA"/>
</dbReference>
<keyword evidence="5" id="KW-1133">Transmembrane helix</keyword>
<dbReference type="InterPro" id="IPR001206">
    <property type="entry name" value="Diacylglycerol_kinase_cat_dom"/>
</dbReference>
<keyword evidence="4" id="KW-0378">Hydrolase</keyword>
<dbReference type="Gene3D" id="3.40.50.10330">
    <property type="entry name" value="Probable inorganic polyphosphate/atp-NAD kinase, domain 1"/>
    <property type="match status" value="1"/>
</dbReference>
<dbReference type="Proteomes" id="UP000466345">
    <property type="component" value="Unassembled WGS sequence"/>
</dbReference>
<dbReference type="InterPro" id="IPR000326">
    <property type="entry name" value="PAP2/HPO"/>
</dbReference>
<evidence type="ECO:0000256" key="2">
    <source>
        <dbReference type="ARBA" id="ARBA00022475"/>
    </source>
</evidence>
<proteinExistence type="predicted"/>
<dbReference type="Pfam" id="PF01569">
    <property type="entry name" value="PAP2"/>
    <property type="match status" value="1"/>
</dbReference>
<evidence type="ECO:0000259" key="8">
    <source>
        <dbReference type="PROSITE" id="PS50146"/>
    </source>
</evidence>
<sequence length="524" mass="54914">MWLRNRTRVRLSPASALRPPVPRAGRDRTGRTAATARTLAGWDEAVFREVAARHWPAAEQVLPRLSRGANHGLLWFGVAAAMAAVGGRPARRAAARGVASLALASATVNTVVKGAARRRRPLLDAVPLVRRLHRQPVTTSFPSGHAASAAAFAVGAALESRRWGATLAPLAWSVAFSRIYTGVHYPSDVLAGLALGSGAAFAVRGLVPTRAQLAPPARPRADAPALPGGRGLTVVLNDAAGGRGIPDPVARIRTLLPLAEVVPREDDGTPLAALLDDAARAAADRGGALGVLGGDGTVNAAAHAAVRHRVPLAVFPGGTRNHFAHDLGLDSVTDTCRAVTGGEAVAVDLGVYTSDGASPRRFVNTFSLGAYPDLVRVRESWAPHVGSWPAGVLAALRVLRTGEPTVVRINGEPRRVWLLFAGNCVYRGVGAVPVRRSDLADGLLDVRVVYAGRLPRTRLLLAALTGPVRSAPLQASARLRRLELTGLRPGELLAFDGEVARAPEALTLTKANEALTAYRPFEGS</sequence>
<evidence type="ECO:0000256" key="4">
    <source>
        <dbReference type="ARBA" id="ARBA00022801"/>
    </source>
</evidence>
<keyword evidence="6" id="KW-0472">Membrane</keyword>
<evidence type="ECO:0000256" key="5">
    <source>
        <dbReference type="ARBA" id="ARBA00022989"/>
    </source>
</evidence>